<accession>A0A822XLA6</accession>
<dbReference type="EMBL" id="DUZY01000001">
    <property type="protein sequence ID" value="DAD19605.1"/>
    <property type="molecule type" value="Genomic_DNA"/>
</dbReference>
<reference evidence="1 2" key="1">
    <citation type="journal article" date="2020" name="Mol. Biol. Evol.">
        <title>Distinct Expression and Methylation Patterns for Genes with Different Fates following a Single Whole-Genome Duplication in Flowering Plants.</title>
        <authorList>
            <person name="Shi T."/>
            <person name="Rahmani R.S."/>
            <person name="Gugger P.F."/>
            <person name="Wang M."/>
            <person name="Li H."/>
            <person name="Zhang Y."/>
            <person name="Li Z."/>
            <person name="Wang Q."/>
            <person name="Van de Peer Y."/>
            <person name="Marchal K."/>
            <person name="Chen J."/>
        </authorList>
    </citation>
    <scope>NUCLEOTIDE SEQUENCE [LARGE SCALE GENOMIC DNA]</scope>
    <source>
        <tissue evidence="1">Leaf</tissue>
    </source>
</reference>
<protein>
    <submittedName>
        <fullName evidence="1">Uncharacterized protein</fullName>
    </submittedName>
</protein>
<dbReference type="AlphaFoldDB" id="A0A822XLA6"/>
<organism evidence="1 2">
    <name type="scientific">Nelumbo nucifera</name>
    <name type="common">Sacred lotus</name>
    <dbReference type="NCBI Taxonomy" id="4432"/>
    <lineage>
        <taxon>Eukaryota</taxon>
        <taxon>Viridiplantae</taxon>
        <taxon>Streptophyta</taxon>
        <taxon>Embryophyta</taxon>
        <taxon>Tracheophyta</taxon>
        <taxon>Spermatophyta</taxon>
        <taxon>Magnoliopsida</taxon>
        <taxon>Proteales</taxon>
        <taxon>Nelumbonaceae</taxon>
        <taxon>Nelumbo</taxon>
    </lineage>
</organism>
<proteinExistence type="predicted"/>
<keyword evidence="2" id="KW-1185">Reference proteome</keyword>
<dbReference type="Proteomes" id="UP000607653">
    <property type="component" value="Unassembled WGS sequence"/>
</dbReference>
<gene>
    <name evidence="1" type="ORF">HUJ06_021068</name>
</gene>
<name>A0A822XLA6_NELNU</name>
<sequence length="145" mass="16614">MNPTKGFYNKDGFSPRPRLTVKKFSASKGGDCDISPLLRNQKRPVCNFVYKEPPHIRVSQFFSPSPSPGQHLIPAPARAIPRFFSDNPCPSSETATGFFFLHYVQWRMKIFGHHESTLWTLVDCFILKDDRNNHSGLVSFVCFNY</sequence>
<evidence type="ECO:0000313" key="2">
    <source>
        <dbReference type="Proteomes" id="UP000607653"/>
    </source>
</evidence>
<evidence type="ECO:0000313" key="1">
    <source>
        <dbReference type="EMBL" id="DAD19605.1"/>
    </source>
</evidence>
<comment type="caution">
    <text evidence="1">The sequence shown here is derived from an EMBL/GenBank/DDBJ whole genome shotgun (WGS) entry which is preliminary data.</text>
</comment>